<dbReference type="InterPro" id="IPR042185">
    <property type="entry name" value="Serpin_sf_2"/>
</dbReference>
<dbReference type="PROSITE" id="PS51257">
    <property type="entry name" value="PROKAR_LIPOPROTEIN"/>
    <property type="match status" value="1"/>
</dbReference>
<feature type="chain" id="PRO_5045059649" evidence="2">
    <location>
        <begin position="24"/>
        <end position="420"/>
    </location>
</feature>
<dbReference type="EMBL" id="JBBMFF010000255">
    <property type="protein sequence ID" value="MEQ2512022.1"/>
    <property type="molecule type" value="Genomic_DNA"/>
</dbReference>
<evidence type="ECO:0000256" key="2">
    <source>
        <dbReference type="SAM" id="SignalP"/>
    </source>
</evidence>
<dbReference type="InterPro" id="IPR023796">
    <property type="entry name" value="Serpin_dom"/>
</dbReference>
<dbReference type="Pfam" id="PF00079">
    <property type="entry name" value="Serpin"/>
    <property type="match status" value="1"/>
</dbReference>
<dbReference type="InterPro" id="IPR000215">
    <property type="entry name" value="Serpin_fam"/>
</dbReference>
<feature type="domain" description="Serpin" evidence="3">
    <location>
        <begin position="76"/>
        <end position="418"/>
    </location>
</feature>
<dbReference type="PANTHER" id="PTHR11461:SF211">
    <property type="entry name" value="GH10112P-RELATED"/>
    <property type="match status" value="1"/>
</dbReference>
<proteinExistence type="inferred from homology"/>
<dbReference type="CDD" id="cd19589">
    <property type="entry name" value="serpin_tengpin-like"/>
    <property type="match status" value="1"/>
</dbReference>
<organism evidence="4 5">
    <name type="scientific">Faecousia intestinalis</name>
    <dbReference type="NCBI Taxonomy" id="3133167"/>
    <lineage>
        <taxon>Bacteria</taxon>
        <taxon>Bacillati</taxon>
        <taxon>Bacillota</taxon>
        <taxon>Clostridia</taxon>
        <taxon>Eubacteriales</taxon>
        <taxon>Oscillospiraceae</taxon>
        <taxon>Faecousia</taxon>
    </lineage>
</organism>
<accession>A0ABV1G9C5</accession>
<evidence type="ECO:0000313" key="4">
    <source>
        <dbReference type="EMBL" id="MEQ2512022.1"/>
    </source>
</evidence>
<reference evidence="4 5" key="1">
    <citation type="submission" date="2024-03" db="EMBL/GenBank/DDBJ databases">
        <title>Human intestinal bacterial collection.</title>
        <authorList>
            <person name="Pauvert C."/>
            <person name="Hitch T.C.A."/>
            <person name="Clavel T."/>
        </authorList>
    </citation>
    <scope>NUCLEOTIDE SEQUENCE [LARGE SCALE GENOMIC DNA]</scope>
    <source>
        <strain evidence="4 5">CLA-AA-H192</strain>
    </source>
</reference>
<evidence type="ECO:0000256" key="1">
    <source>
        <dbReference type="RuleBase" id="RU000411"/>
    </source>
</evidence>
<dbReference type="InterPro" id="IPR042178">
    <property type="entry name" value="Serpin_sf_1"/>
</dbReference>
<dbReference type="SMART" id="SM00093">
    <property type="entry name" value="SERPIN"/>
    <property type="match status" value="1"/>
</dbReference>
<keyword evidence="2" id="KW-0732">Signal</keyword>
<dbReference type="Gene3D" id="2.30.39.10">
    <property type="entry name" value="Alpha-1-antitrypsin, domain 1"/>
    <property type="match status" value="1"/>
</dbReference>
<comment type="similarity">
    <text evidence="1">Belongs to the serpin family.</text>
</comment>
<comment type="caution">
    <text evidence="4">The sequence shown here is derived from an EMBL/GenBank/DDBJ whole genome shotgun (WGS) entry which is preliminary data.</text>
</comment>
<dbReference type="Gene3D" id="3.30.497.10">
    <property type="entry name" value="Antithrombin, subunit I, domain 2"/>
    <property type="match status" value="1"/>
</dbReference>
<dbReference type="Proteomes" id="UP001491552">
    <property type="component" value="Unassembled WGS sequence"/>
</dbReference>
<dbReference type="InterPro" id="IPR036186">
    <property type="entry name" value="Serpin_sf"/>
</dbReference>
<keyword evidence="5" id="KW-1185">Reference proteome</keyword>
<sequence>MKLKQLICLLLAALLLGACGSPAAPTEATEETKPTDAGLDPVVPTDAAESLGKPEPVEDLTVPDQTAAVGGANFALDLLRGAAKPDATTILSPYSALLALGMAANGAGGRTLEEMEYALGARLEDLNAWLASCRAAEDGEVVSANSLWTRESLQLLPEFQKAVEQNYGAEVHAGEISAVAINEWVSENTKGRIKKLLEQDDPSIVTYLINAMTFDAEWASPYEPQSCSEGTFHASDGTEQTVTYLSGEERGYLEVAGATGFVKHYSGGRYSFAGLLPAEGSTPEDLLEALDGETLLQAICNPQSKTVYTRMPKFTAATTAELKPVLERMGMQAAFTDAADFSLLSDTPLKIDAVQQKTYLQVDESGTIGAAVTSIPMMEATAVQTEEPKTVYLTRPYLCVIFDHETQSIVFLGIVNRVDG</sequence>
<evidence type="ECO:0000313" key="5">
    <source>
        <dbReference type="Proteomes" id="UP001491552"/>
    </source>
</evidence>
<protein>
    <submittedName>
        <fullName evidence="4">Serpin family protein</fullName>
    </submittedName>
</protein>
<feature type="signal peptide" evidence="2">
    <location>
        <begin position="1"/>
        <end position="23"/>
    </location>
</feature>
<dbReference type="SUPFAM" id="SSF56574">
    <property type="entry name" value="Serpins"/>
    <property type="match status" value="1"/>
</dbReference>
<evidence type="ECO:0000259" key="3">
    <source>
        <dbReference type="SMART" id="SM00093"/>
    </source>
</evidence>
<gene>
    <name evidence="4" type="ORF">WMO66_12345</name>
</gene>
<dbReference type="PANTHER" id="PTHR11461">
    <property type="entry name" value="SERINE PROTEASE INHIBITOR, SERPIN"/>
    <property type="match status" value="1"/>
</dbReference>
<name>A0ABV1G9C5_9FIRM</name>
<dbReference type="RefSeq" id="WP_349136724.1">
    <property type="nucleotide sequence ID" value="NZ_JBBMFF010000255.1"/>
</dbReference>